<dbReference type="Proteomes" id="UP001595548">
    <property type="component" value="Unassembled WGS sequence"/>
</dbReference>
<keyword evidence="4" id="KW-1185">Reference proteome</keyword>
<gene>
    <name evidence="3" type="ORF">ACFOEB_10085</name>
</gene>
<comment type="caution">
    <text evidence="3">The sequence shown here is derived from an EMBL/GenBank/DDBJ whole genome shotgun (WGS) entry which is preliminary data.</text>
</comment>
<evidence type="ECO:0000256" key="2">
    <source>
        <dbReference type="SAM" id="SignalP"/>
    </source>
</evidence>
<feature type="chain" id="PRO_5046359010" evidence="2">
    <location>
        <begin position="20"/>
        <end position="175"/>
    </location>
</feature>
<evidence type="ECO:0000313" key="4">
    <source>
        <dbReference type="Proteomes" id="UP001595548"/>
    </source>
</evidence>
<dbReference type="RefSeq" id="WP_339616124.1">
    <property type="nucleotide sequence ID" value="NZ_AP031500.1"/>
</dbReference>
<evidence type="ECO:0000313" key="3">
    <source>
        <dbReference type="EMBL" id="MFC3155547.1"/>
    </source>
</evidence>
<accession>A0ABV7HVX8</accession>
<feature type="region of interest" description="Disordered" evidence="1">
    <location>
        <begin position="21"/>
        <end position="41"/>
    </location>
</feature>
<dbReference type="Gene3D" id="2.60.40.2810">
    <property type="match status" value="1"/>
</dbReference>
<reference evidence="4" key="1">
    <citation type="journal article" date="2019" name="Int. J. Syst. Evol. Microbiol.">
        <title>The Global Catalogue of Microorganisms (GCM) 10K type strain sequencing project: providing services to taxonomists for standard genome sequencing and annotation.</title>
        <authorList>
            <consortium name="The Broad Institute Genomics Platform"/>
            <consortium name="The Broad Institute Genome Sequencing Center for Infectious Disease"/>
            <person name="Wu L."/>
            <person name="Ma J."/>
        </authorList>
    </citation>
    <scope>NUCLEOTIDE SEQUENCE [LARGE SCALE GENOMIC DNA]</scope>
    <source>
        <strain evidence="4">KCTC 52141</strain>
    </source>
</reference>
<keyword evidence="2" id="KW-0732">Signal</keyword>
<proteinExistence type="predicted"/>
<feature type="signal peptide" evidence="2">
    <location>
        <begin position="1"/>
        <end position="19"/>
    </location>
</feature>
<evidence type="ECO:0000256" key="1">
    <source>
        <dbReference type="SAM" id="MobiDB-lite"/>
    </source>
</evidence>
<name>A0ABV7HVX8_9GAMM</name>
<dbReference type="EMBL" id="JBHRTL010000006">
    <property type="protein sequence ID" value="MFC3155547.1"/>
    <property type="molecule type" value="Genomic_DNA"/>
</dbReference>
<dbReference type="PROSITE" id="PS51257">
    <property type="entry name" value="PROKAR_LIPOPROTEIN"/>
    <property type="match status" value="1"/>
</dbReference>
<organism evidence="3 4">
    <name type="scientific">Gilvimarinus japonicus</name>
    <dbReference type="NCBI Taxonomy" id="1796469"/>
    <lineage>
        <taxon>Bacteria</taxon>
        <taxon>Pseudomonadati</taxon>
        <taxon>Pseudomonadota</taxon>
        <taxon>Gammaproteobacteria</taxon>
        <taxon>Cellvibrionales</taxon>
        <taxon>Cellvibrionaceae</taxon>
        <taxon>Gilvimarinus</taxon>
    </lineage>
</organism>
<dbReference type="Pfam" id="PF17963">
    <property type="entry name" value="Big_9"/>
    <property type="match status" value="1"/>
</dbReference>
<sequence>MNSITRTALIALSSSLLLAGCGSDDDDDYNPDPMPEPENQAPMAETANFTTEADTVLTDMLSATDADGDELSFMVMDEPSNGQVMIEADGSFMYTPAATFTGTDSFSFTVSDGEDTSGAAEVSITVDAMQVSFSTYSRSVFNQQAMDEPLPVNGREFEQDVTEANAYDDLIQDAD</sequence>
<protein>
    <submittedName>
        <fullName evidence="3">Ig-like domain-containing protein</fullName>
    </submittedName>
</protein>